<evidence type="ECO:0000256" key="1">
    <source>
        <dbReference type="SAM" id="SignalP"/>
    </source>
</evidence>
<reference evidence="3 4" key="1">
    <citation type="submission" date="2020-06" db="EMBL/GenBank/DDBJ databases">
        <authorList>
            <person name="Hwang Y.J."/>
        </authorList>
    </citation>
    <scope>NUCLEOTIDE SEQUENCE [LARGE SCALE GENOMIC DNA]</scope>
    <source>
        <strain evidence="3 4">KUDC8001</strain>
    </source>
</reference>
<keyword evidence="1" id="KW-0732">Signal</keyword>
<evidence type="ECO:0000313" key="4">
    <source>
        <dbReference type="Proteomes" id="UP000514509"/>
    </source>
</evidence>
<name>A0A7L7L5D7_9BACT</name>
<dbReference type="InterPro" id="IPR043738">
    <property type="entry name" value="DUF5683"/>
</dbReference>
<accession>A0A7L7L5D7</accession>
<evidence type="ECO:0000313" key="3">
    <source>
        <dbReference type="EMBL" id="QMU27990.1"/>
    </source>
</evidence>
<dbReference type="Proteomes" id="UP000514509">
    <property type="component" value="Chromosome"/>
</dbReference>
<reference evidence="3 4" key="2">
    <citation type="submission" date="2020-08" db="EMBL/GenBank/DDBJ databases">
        <title>Adhaeribacter dokdonensis sp. nov., isolated from the rhizosphere of Elymus tsukushiensis, a plant native to the Dokdo Islands, Republic of Korea.</title>
        <authorList>
            <person name="Ghim S.Y."/>
        </authorList>
    </citation>
    <scope>NUCLEOTIDE SEQUENCE [LARGE SCALE GENOMIC DNA]</scope>
    <source>
        <strain evidence="3 4">KUDC8001</strain>
    </source>
</reference>
<proteinExistence type="predicted"/>
<dbReference type="Pfam" id="PF18935">
    <property type="entry name" value="DUF5683"/>
    <property type="match status" value="1"/>
</dbReference>
<keyword evidence="4" id="KW-1185">Reference proteome</keyword>
<gene>
    <name evidence="3" type="ORF">HUW48_08000</name>
</gene>
<protein>
    <recommendedName>
        <fullName evidence="2">DUF5683 domain-containing protein</fullName>
    </recommendedName>
</protein>
<sequence>MAVAHLRVFLLLALLCSTCISKAQVITTGSDSTVVSTTTTNDTLSTGIFGSLKSWDKPSRAALYSAIIPGAGQFYNKSYWKIPVLYAGGAVLGYFLQDNHKKYLLYRSSLEILNAGGEDRFAKQIPDKTQRFQSLSRAVQNFRRYRDYNIIFAILLYGLNVSEAYVDAHLKGFDISDELSLRIEPSFLTGPSYGVTPGISVRLNFKKQ</sequence>
<dbReference type="EMBL" id="CP055153">
    <property type="protein sequence ID" value="QMU27990.1"/>
    <property type="molecule type" value="Genomic_DNA"/>
</dbReference>
<feature type="signal peptide" evidence="1">
    <location>
        <begin position="1"/>
        <end position="23"/>
    </location>
</feature>
<feature type="chain" id="PRO_5029453286" description="DUF5683 domain-containing protein" evidence="1">
    <location>
        <begin position="24"/>
        <end position="208"/>
    </location>
</feature>
<dbReference type="RefSeq" id="WP_182415180.1">
    <property type="nucleotide sequence ID" value="NZ_CP055153.1"/>
</dbReference>
<dbReference type="AlphaFoldDB" id="A0A7L7L5D7"/>
<organism evidence="3 4">
    <name type="scientific">Adhaeribacter radiodurans</name>
    <dbReference type="NCBI Taxonomy" id="2745197"/>
    <lineage>
        <taxon>Bacteria</taxon>
        <taxon>Pseudomonadati</taxon>
        <taxon>Bacteroidota</taxon>
        <taxon>Cytophagia</taxon>
        <taxon>Cytophagales</taxon>
        <taxon>Hymenobacteraceae</taxon>
        <taxon>Adhaeribacter</taxon>
    </lineage>
</organism>
<feature type="domain" description="DUF5683" evidence="2">
    <location>
        <begin position="56"/>
        <end position="205"/>
    </location>
</feature>
<evidence type="ECO:0000259" key="2">
    <source>
        <dbReference type="Pfam" id="PF18935"/>
    </source>
</evidence>
<dbReference type="KEGG" id="add:HUW48_08000"/>